<keyword evidence="1" id="KW-0472">Membrane</keyword>
<gene>
    <name evidence="2" type="ORF">I0C86_16435</name>
</gene>
<keyword evidence="1" id="KW-1133">Transmembrane helix</keyword>
<feature type="transmembrane region" description="Helical" evidence="1">
    <location>
        <begin position="85"/>
        <end position="105"/>
    </location>
</feature>
<evidence type="ECO:0000313" key="2">
    <source>
        <dbReference type="EMBL" id="MBF9130537.1"/>
    </source>
</evidence>
<organism evidence="2 3">
    <name type="scientific">Plantactinospora alkalitolerans</name>
    <dbReference type="NCBI Taxonomy" id="2789879"/>
    <lineage>
        <taxon>Bacteria</taxon>
        <taxon>Bacillati</taxon>
        <taxon>Actinomycetota</taxon>
        <taxon>Actinomycetes</taxon>
        <taxon>Micromonosporales</taxon>
        <taxon>Micromonosporaceae</taxon>
        <taxon>Plantactinospora</taxon>
    </lineage>
</organism>
<comment type="caution">
    <text evidence="2">The sequence shown here is derived from an EMBL/GenBank/DDBJ whole genome shotgun (WGS) entry which is preliminary data.</text>
</comment>
<accession>A0ABS0GWE7</accession>
<sequence length="188" mass="19821">MVAVTLDAAPVVQYAGALLLLAFAVALVTSGPTERGPEVEWHRTAGAVLMALAVLMHQHGGSMAIHHMAAGPRMDHGTVTGHDAALVLLRAATAAYLCWMAAALVRLRNRPITDLLRWEHLAMGASLAAMIFFMSYPSKPAGRSSDVGVLPEVTGAPHAAPTARLSSGTARCPVRRRGRGIFRSGRSV</sequence>
<keyword evidence="1" id="KW-0812">Transmembrane</keyword>
<feature type="transmembrane region" description="Helical" evidence="1">
    <location>
        <begin position="117"/>
        <end position="136"/>
    </location>
</feature>
<dbReference type="Proteomes" id="UP000638560">
    <property type="component" value="Unassembled WGS sequence"/>
</dbReference>
<evidence type="ECO:0000313" key="3">
    <source>
        <dbReference type="Proteomes" id="UP000638560"/>
    </source>
</evidence>
<evidence type="ECO:0008006" key="4">
    <source>
        <dbReference type="Google" id="ProtNLM"/>
    </source>
</evidence>
<evidence type="ECO:0000256" key="1">
    <source>
        <dbReference type="SAM" id="Phobius"/>
    </source>
</evidence>
<feature type="transmembrane region" description="Helical" evidence="1">
    <location>
        <begin position="12"/>
        <end position="33"/>
    </location>
</feature>
<dbReference type="RefSeq" id="WP_196202107.1">
    <property type="nucleotide sequence ID" value="NZ_JADPUN010000161.1"/>
</dbReference>
<proteinExistence type="predicted"/>
<reference evidence="2 3" key="1">
    <citation type="submission" date="2020-11" db="EMBL/GenBank/DDBJ databases">
        <title>A novel isolate from a Black sea contaminated sediment with potential to produce alkanes: Plantactinospora alkalitolerans sp. nov.</title>
        <authorList>
            <person name="Carro L."/>
            <person name="Veyisoglu A."/>
            <person name="Guven K."/>
            <person name="Schumann P."/>
            <person name="Klenk H.-P."/>
            <person name="Sahin N."/>
        </authorList>
    </citation>
    <scope>NUCLEOTIDE SEQUENCE [LARGE SCALE GENOMIC DNA]</scope>
    <source>
        <strain evidence="2 3">S1510</strain>
    </source>
</reference>
<feature type="transmembrane region" description="Helical" evidence="1">
    <location>
        <begin position="45"/>
        <end position="65"/>
    </location>
</feature>
<name>A0ABS0GWE7_9ACTN</name>
<protein>
    <recommendedName>
        <fullName evidence="4">DUF5134 domain-containing protein</fullName>
    </recommendedName>
</protein>
<dbReference type="EMBL" id="JADPUN010000161">
    <property type="protein sequence ID" value="MBF9130537.1"/>
    <property type="molecule type" value="Genomic_DNA"/>
</dbReference>
<keyword evidence="3" id="KW-1185">Reference proteome</keyword>